<protein>
    <submittedName>
        <fullName evidence="1">Uncharacterized protein</fullName>
    </submittedName>
</protein>
<dbReference type="AlphaFoldDB" id="A0A6M3LLF2"/>
<reference evidence="1" key="1">
    <citation type="submission" date="2020-03" db="EMBL/GenBank/DDBJ databases">
        <title>The deep terrestrial virosphere.</title>
        <authorList>
            <person name="Holmfeldt K."/>
            <person name="Nilsson E."/>
            <person name="Simone D."/>
            <person name="Lopez-Fernandez M."/>
            <person name="Wu X."/>
            <person name="de Brujin I."/>
            <person name="Lundin D."/>
            <person name="Andersson A."/>
            <person name="Bertilsson S."/>
            <person name="Dopson M."/>
        </authorList>
    </citation>
    <scope>NUCLEOTIDE SEQUENCE</scope>
    <source>
        <strain evidence="1">MM415B04885</strain>
    </source>
</reference>
<gene>
    <name evidence="1" type="ORF">MM415B04885_0004</name>
</gene>
<sequence length="121" mass="14024">MIASVIIIILAFTWLLIESDFMRARLLAGADLSIIEYERKSWTELKPSNPTYKKHPFWLVCPDNMTPLCGWDWLKNTMHIIPEYKVELALAGVNYKLNVKSSGVLKDVMKANKIKKSKERR</sequence>
<dbReference type="EMBL" id="MT143381">
    <property type="protein sequence ID" value="QJA96227.1"/>
    <property type="molecule type" value="Genomic_DNA"/>
</dbReference>
<accession>A0A6M3LLF2</accession>
<name>A0A6M3LLF2_9ZZZZ</name>
<organism evidence="1">
    <name type="scientific">viral metagenome</name>
    <dbReference type="NCBI Taxonomy" id="1070528"/>
    <lineage>
        <taxon>unclassified sequences</taxon>
        <taxon>metagenomes</taxon>
        <taxon>organismal metagenomes</taxon>
    </lineage>
</organism>
<proteinExistence type="predicted"/>
<evidence type="ECO:0000313" key="1">
    <source>
        <dbReference type="EMBL" id="QJA96227.1"/>
    </source>
</evidence>